<evidence type="ECO:0000256" key="1">
    <source>
        <dbReference type="ARBA" id="ARBA00022763"/>
    </source>
</evidence>
<organism evidence="2 3">
    <name type="scientific">Lysobacter korlensis</name>
    <dbReference type="NCBI Taxonomy" id="553636"/>
    <lineage>
        <taxon>Bacteria</taxon>
        <taxon>Pseudomonadati</taxon>
        <taxon>Pseudomonadota</taxon>
        <taxon>Gammaproteobacteria</taxon>
        <taxon>Lysobacterales</taxon>
        <taxon>Lysobacteraceae</taxon>
        <taxon>Lysobacter</taxon>
    </lineage>
</organism>
<dbReference type="SUPFAM" id="SSF52540">
    <property type="entry name" value="P-loop containing nucleoside triphosphate hydrolases"/>
    <property type="match status" value="1"/>
</dbReference>
<dbReference type="EMBL" id="JBHLTG010000003">
    <property type="protein sequence ID" value="MFC0678949.1"/>
    <property type="molecule type" value="Genomic_DNA"/>
</dbReference>
<evidence type="ECO:0000313" key="2">
    <source>
        <dbReference type="EMBL" id="MFC0678949.1"/>
    </source>
</evidence>
<dbReference type="NCBIfam" id="NF033429">
    <property type="entry name" value="ImuA_translesion"/>
    <property type="match status" value="1"/>
</dbReference>
<dbReference type="RefSeq" id="WP_386669241.1">
    <property type="nucleotide sequence ID" value="NZ_JBHLTG010000003.1"/>
</dbReference>
<dbReference type="InterPro" id="IPR017166">
    <property type="entry name" value="UCP037290"/>
</dbReference>
<comment type="caution">
    <text evidence="2">The sequence shown here is derived from an EMBL/GenBank/DDBJ whole genome shotgun (WGS) entry which is preliminary data.</text>
</comment>
<sequence length="205" mass="22043">MGAVVALDALLETRRLWRGRPAVPPPSVHPTGHAQLDAALPTGGWPQGALTELLLPEPGLGELSLLWPTLARLSQAGREIVLVDPPCVPYAPAWRAAGVVLERLHLLQAQKKHALWAVEQCLRSGACAAVLCWPRQVDDRALRRLQVAAESGQSLGFALRPIDAAQNPSPAALRIALDRRPRQLRVLKCRGGLAPPQPIAFPVAC</sequence>
<protein>
    <submittedName>
        <fullName evidence="2">Translesion DNA synthesis-associated protein ImuA</fullName>
    </submittedName>
</protein>
<evidence type="ECO:0000313" key="3">
    <source>
        <dbReference type="Proteomes" id="UP001589896"/>
    </source>
</evidence>
<dbReference type="InterPro" id="IPR050356">
    <property type="entry name" value="SulA_CellDiv_inhibitor"/>
</dbReference>
<dbReference type="PIRSF" id="PIRSF037290">
    <property type="entry name" value="UCP037290"/>
    <property type="match status" value="1"/>
</dbReference>
<dbReference type="InterPro" id="IPR047610">
    <property type="entry name" value="ImuA_translesion"/>
</dbReference>
<dbReference type="PANTHER" id="PTHR35369">
    <property type="entry name" value="BLR3025 PROTEIN-RELATED"/>
    <property type="match status" value="1"/>
</dbReference>
<reference evidence="2 3" key="1">
    <citation type="submission" date="2024-09" db="EMBL/GenBank/DDBJ databases">
        <authorList>
            <person name="Sun Q."/>
            <person name="Mori K."/>
        </authorList>
    </citation>
    <scope>NUCLEOTIDE SEQUENCE [LARGE SCALE GENOMIC DNA]</scope>
    <source>
        <strain evidence="2 3">KCTC 23076</strain>
    </source>
</reference>
<dbReference type="InterPro" id="IPR027417">
    <property type="entry name" value="P-loop_NTPase"/>
</dbReference>
<dbReference type="Proteomes" id="UP001589896">
    <property type="component" value="Unassembled WGS sequence"/>
</dbReference>
<dbReference type="Gene3D" id="3.40.50.300">
    <property type="entry name" value="P-loop containing nucleotide triphosphate hydrolases"/>
    <property type="match status" value="1"/>
</dbReference>
<keyword evidence="3" id="KW-1185">Reference proteome</keyword>
<accession>A0ABV6RPP7</accession>
<proteinExistence type="predicted"/>
<name>A0ABV6RPP7_9GAMM</name>
<gene>
    <name evidence="2" type="primary">imuA</name>
    <name evidence="2" type="ORF">ACFFGH_13975</name>
</gene>
<keyword evidence="1" id="KW-0227">DNA damage</keyword>
<dbReference type="PANTHER" id="PTHR35369:SF3">
    <property type="entry name" value="TRANSLESION DNA SYNTHESIS-ASSOCIATED PROTEIN IMUA"/>
    <property type="match status" value="1"/>
</dbReference>